<feature type="domain" description="Agenet-like" evidence="2">
    <location>
        <begin position="337"/>
        <end position="430"/>
    </location>
</feature>
<feature type="compositionally biased region" description="Low complexity" evidence="1">
    <location>
        <begin position="272"/>
        <end position="302"/>
    </location>
</feature>
<dbReference type="InterPro" id="IPR024761">
    <property type="entry name" value="TFIIIC_delta_N"/>
</dbReference>
<feature type="compositionally biased region" description="Low complexity" evidence="1">
    <location>
        <begin position="1450"/>
        <end position="1459"/>
    </location>
</feature>
<feature type="compositionally biased region" description="Basic and acidic residues" evidence="1">
    <location>
        <begin position="1215"/>
        <end position="1232"/>
    </location>
</feature>
<dbReference type="GO" id="GO:0004402">
    <property type="term" value="F:histone acetyltransferase activity"/>
    <property type="evidence" value="ECO:0007669"/>
    <property type="project" value="InterPro"/>
</dbReference>
<dbReference type="InterPro" id="IPR044230">
    <property type="entry name" value="GTF3C4"/>
</dbReference>
<feature type="region of interest" description="Disordered" evidence="1">
    <location>
        <begin position="1981"/>
        <end position="2027"/>
    </location>
</feature>
<dbReference type="InterPro" id="IPR008395">
    <property type="entry name" value="Agenet-like_dom"/>
</dbReference>
<dbReference type="EMBL" id="JAEHOD010000105">
    <property type="protein sequence ID" value="KAG2426692.1"/>
    <property type="molecule type" value="Genomic_DNA"/>
</dbReference>
<feature type="compositionally biased region" description="Low complexity" evidence="1">
    <location>
        <begin position="1416"/>
        <end position="1436"/>
    </location>
</feature>
<feature type="region of interest" description="Disordered" evidence="1">
    <location>
        <begin position="2147"/>
        <end position="2172"/>
    </location>
</feature>
<feature type="region of interest" description="Disordered" evidence="1">
    <location>
        <begin position="181"/>
        <end position="213"/>
    </location>
</feature>
<sequence length="3264" mass="332836">MEWNPQQPEPEIRDHTGLYNAPNSLDCARWSEDNLLAIAAGASITILDPATLGITRAFAPYRSVDLSVWAPGFRPREWVDSPQFALAAVTEVNVQAAAAEQGWRLVAWSPAGCTPSGGCYLAALSTDHKVRLLAPAVGAMSSEWGVALDVSELMKNTMQAMDWRDVDALVASSPAGGGAMRLRGGCSRAPGGGHADDSSSAAGTAATQAGAAGVGDCAGGAPDWDSNVLRLRGGGGEDKKPAARPPAAGGGGAAAGTGGGGTGPARVKQETAAGDAEVADGADGPAAKRARGSDGAVVAAGSSKGGRPSGVAPNTSAAAKRPQSAKGAGAAVQFCVGDRVEVHNAEEGLTGGWFSARLVGLSDPQHRYGLVEYDELQASEEEGSPKLTEWFPLPGAPKLLTSAAARAVLPAEPAYTVHAKKGYAVRPAPPPTLAVSPPDGPLRLGSALDVYHDGAWWGGELVGVAGQPHDLKRLAAGPGTGGGAAGDSGSGGTVVMSLQLLDAPDRVQVPPERTRFRLTWNERTATWSSSRGRGVNGDMLPGLPAAYMDVVLLNGGGGAEAAAEALLPALVQRLEALRAEAAEAAGGEEEEEDGDELELWSSAVEAAGQEVLMAFAPELRLLKLDGKWLWQALRGQVASRAGASSPDQLPVPSWALTGKPQQQQPKPQPAKSQSATAGKGAAKAGPPAQPSKKEEPEADRSQAPGPTASIATAGGKAKAKAAGGATGGGSGGGEGGSAKKPRKSAAAVAAAAEDEPPLDFSGTDPATFEPYDKRTQEEKGSGDGAALEKAGQYMVFKRFQALLAAVDKSTIRAYGAGERISGAELRLFNQAMGEFVHLFGGKLPEGAEKRISQAAKPRCRQLLPKMAKEGGEQETADGEEAQQGAAGGEAKNVASGDGVRPQGAASPKPRKERKPRASAAAATATTAAEAEDEPPLDFSGTDPATFEPYDKRTQEEKESGDGAALEKAGQYMVFKRFQALLAAADKSTIRAYGAGERISGAELRLFNQAMGEFVHLFGGKLPEGAEKRISQAAKPRCRQLLPKMAKEGGEQEAADGEEAQQGAAGGEEGLGYPQISSPKPRKERKPRASAAAATATTAAEAEDEPPLDFSGTDPATFEPYDKRTQEEKETDDAFALEQAAALMVYKRFVALISAADKTTLRAYGPGERMADTELRLYNQAWGEFMHLFGEKLPEGADKRVALAAKPRCRKYLPSTEKEGGEEGAGDDSRKAAQGEGDAAAAGGDAAAAAGAKPKKGHKSRASGPAPEAEDEPPLDFSGTDPATFEPYDKRSKEDKESGDGAALEKAASQMVIKRFQALMAATDESKLHTYGTGERLRGTELRLFNQALGEFMHLFGDKLPEGAGKKLVLATKPRCRQTCRTQKPTTATATGAAAAPGAGDADARAPVEDGSEDGAPDAAPAAAGAAPAPAAADAGPSSGKGTGAKRRRTTGAGEAEAAGDYSGTDPQVFAPFDSRPPHQRDQYGKVLERSAAGMVVGRYFRLVRDVDKSTLRAYAPGEQLVGTELRLCSQAWGEFMHVYGDKLTEDAVKRVYKETRRRIRVVIARGQNDDPGADGLHSPAGAEQTAAAAAGKKAAAAAAAAPPLDSPDESAGDGPGDAMDVNDALAPKPRAQQPKPKPKAAEGESNVTAPSRKEATAVAAAAAGAAPRRAARAAALKAVVANRKVVAGGGGSDSTDGDDSEDNDEGGGGEGGGATGKVSAKKRKRAKSDEEEATDGASSDFNASDEAEDTSDDDDEVSVDEDASQEEDGGSGAAEDDDDDDVLDVAGGDTGRERTPKQGRPKMVVALVTRAEAQQAVAAAVAAATRDLLEGYAPPAVNLDDEGGLKRAAHHIIANRFKALRLGCKEPLHVYGRGDYLCGPDVRFWEQAAGEFQTVFGSRLDAADIKKVHQNAKAAIRKYLSEVATGVPYKAPFNGMSRKSVGGKSKSVPSSIFDSMGTKPRTEMQRGIRCSAALKGNLKIGYRAPEDEDAGGGGGASTDGTGASESDGEAGGARENAAPPAPPVPKETWALTSKCIGRWPDVKYSVELSGGTGGRPAGAGEAGGTGAYGGGGRRVGPKPRRVGGIPSYAIRFHGYCKDDHRFLALNAQRSASNLVSGGPCVPEHLYEARTLALSAVCLAWSPLYTQPATSPAPPPQAAQAPQPPPPPPLSRSCVLAVGNKLGQVSMWRMDVGLGPAQQPPEQAAGAGPGQPRLHWLGMLGAAGGGSGSHVARLLWLVAPEDAAPVADDDNGAGVGQGAAAAVASLQGQWRVPQPKSAGPRDSLLLLTASTDGSIVLWGAPVASFSRAADMRRLATLCHADGLPASCLDVTWLLALRPPRPGGAAAQGAGGAATGAEPMEVDGTADADTAAARPLVLAGTRSPKGRAANGTGGTATAAGAGGAGVEAEAFRETGTNGAAGPIQGSGAGGSGVDEAAELDDAAWEEADLVAAGPWARRLLVVAGKPSGAVFAWRSGYWRPQGLVPPAADWAEPAAGQAGGSCSCSPTLSEALSAGGGAVSCLRMGAHGTYHTSGVALVASRPHLMTTGVDGSVRSWRVRELRLPAARGAAAVAAGAGAAPELVALRLEEVPDGVARLDPCSQGLRQLPVKVRNLPLSRQAVHSVAPSGNGLVVAAVRVAVTRGSEAVQTSMVFDRVVQATVHLLTLYGGGPGGGGGGGVEASASAVAPLTPPPPGLVGAGLLFQPPTASALWDIHAVLVLRPGLAAAAGLPLKGVNEAAWTLWAGGEGASAADDDAMLEQVQPADDEGDDPDGAISGSADIGRRRLAALIRRDAEERRRNKVASCLSYLAAAATSLQRMEALVALLEAPYTAAAGAVAEAEAEAEARMETGDGTGAGAGASLYALMGGADLIRDVVPELAPEDKDDGAKAPQAAPGGQADSGSGGGGASMSRWGWSGLRTATVMRRLLLGALAGRSDAAAVGGLGEALAAVDEGVLQRLGELDRPLAARLEAAPGAHEACCSAAARNEVELLQAHIWATLSSGLAYCGVSAQQVAAAEPTVHPGANTGVHTAAGQPAGGRAGPATATATAATPSRKQAGRSGKGKGGGAQPEPEAEAEATPAQNPAHQAQPLHRLLMSDWVALHVHHSALRASELLPLAARVYVAAGEDPPLDCPPPGREHTALSALPVALGGSGRGMLESAALAEVSLGTAAAGGEAGAEGLSLTLPRCACTLMLCDTPDAWSCGVCMRRYRLPPTRRLQQPHIPPLPFCLFCGVRLSRDVACGAFLLQPCLPNTGAIKLEPATA</sequence>
<dbReference type="GO" id="GO:0006384">
    <property type="term" value="P:transcription initiation at RNA polymerase III promoter"/>
    <property type="evidence" value="ECO:0007669"/>
    <property type="project" value="InterPro"/>
</dbReference>
<dbReference type="Pfam" id="PF12657">
    <property type="entry name" value="TFIIIC_delta"/>
    <property type="match status" value="1"/>
</dbReference>
<proteinExistence type="predicted"/>
<dbReference type="CDD" id="cd20405">
    <property type="entry name" value="Tudor_Agenet_AtDUF_rpt1_3"/>
    <property type="match status" value="1"/>
</dbReference>
<feature type="compositionally biased region" description="Low complexity" evidence="1">
    <location>
        <begin position="1656"/>
        <end position="1686"/>
    </location>
</feature>
<feature type="compositionally biased region" description="Low complexity" evidence="1">
    <location>
        <begin position="1088"/>
        <end position="1099"/>
    </location>
</feature>
<feature type="compositionally biased region" description="Gly residues" evidence="1">
    <location>
        <begin position="724"/>
        <end position="736"/>
    </location>
</feature>
<feature type="compositionally biased region" description="Basic and acidic residues" evidence="1">
    <location>
        <begin position="948"/>
        <end position="960"/>
    </location>
</feature>
<feature type="region of interest" description="Disordered" evidence="1">
    <location>
        <begin position="2879"/>
        <end position="2906"/>
    </location>
</feature>
<feature type="domain" description="Transcription factor IIIC 90kDa subunit N-terminal" evidence="3">
    <location>
        <begin position="30"/>
        <end position="158"/>
    </location>
</feature>
<feature type="compositionally biased region" description="Low complexity" evidence="1">
    <location>
        <begin position="917"/>
        <end position="928"/>
    </location>
</feature>
<feature type="compositionally biased region" description="Acidic residues" evidence="1">
    <location>
        <begin position="1695"/>
        <end position="1707"/>
    </location>
</feature>
<dbReference type="PANTHER" id="PTHR15496">
    <property type="entry name" value="GENERAL TRANSCRIPTION FACTOR 3C POLYPEPTIDE 4 FAMILY"/>
    <property type="match status" value="1"/>
</dbReference>
<feature type="compositionally biased region" description="Low complexity" evidence="1">
    <location>
        <begin position="659"/>
        <end position="686"/>
    </location>
</feature>
<feature type="region of interest" description="Disordered" evidence="1">
    <location>
        <begin position="1938"/>
        <end position="1965"/>
    </location>
</feature>
<evidence type="ECO:0000313" key="4">
    <source>
        <dbReference type="EMBL" id="KAG2426692.1"/>
    </source>
</evidence>
<feature type="compositionally biased region" description="Basic and acidic residues" evidence="1">
    <location>
        <begin position="1286"/>
        <end position="1298"/>
    </location>
</feature>
<feature type="region of interest" description="Disordered" evidence="1">
    <location>
        <begin position="868"/>
        <end position="963"/>
    </location>
</feature>
<feature type="compositionally biased region" description="Low complexity" evidence="1">
    <location>
        <begin position="707"/>
        <end position="723"/>
    </location>
</feature>
<accession>A0A835SKJ3</accession>
<feature type="region of interest" description="Disordered" evidence="1">
    <location>
        <begin position="640"/>
        <end position="784"/>
    </location>
</feature>
<evidence type="ECO:0000256" key="1">
    <source>
        <dbReference type="SAM" id="MobiDB-lite"/>
    </source>
</evidence>
<feature type="region of interest" description="Disordered" evidence="1">
    <location>
        <begin position="1046"/>
        <end position="1130"/>
    </location>
</feature>
<organism evidence="4 5">
    <name type="scientific">Chlamydomonas schloesseri</name>
    <dbReference type="NCBI Taxonomy" id="2026947"/>
    <lineage>
        <taxon>Eukaryota</taxon>
        <taxon>Viridiplantae</taxon>
        <taxon>Chlorophyta</taxon>
        <taxon>core chlorophytes</taxon>
        <taxon>Chlorophyceae</taxon>
        <taxon>CS clade</taxon>
        <taxon>Chlamydomonadales</taxon>
        <taxon>Chlamydomonadaceae</taxon>
        <taxon>Chlamydomonas</taxon>
    </lineage>
</organism>
<feature type="compositionally biased region" description="Low complexity" evidence="1">
    <location>
        <begin position="1384"/>
        <end position="1400"/>
    </location>
</feature>
<feature type="compositionally biased region" description="Gly residues" evidence="1">
    <location>
        <begin position="2051"/>
        <end position="2074"/>
    </location>
</feature>
<dbReference type="PANTHER" id="PTHR15496:SF2">
    <property type="entry name" value="GENERAL TRANSCRIPTION FACTOR 3C POLYPEPTIDE 4"/>
    <property type="match status" value="1"/>
</dbReference>
<feature type="compositionally biased region" description="Low complexity" evidence="1">
    <location>
        <begin position="881"/>
        <end position="890"/>
    </location>
</feature>
<feature type="compositionally biased region" description="Basic and acidic residues" evidence="1">
    <location>
        <begin position="770"/>
        <end position="781"/>
    </location>
</feature>
<gene>
    <name evidence="4" type="ORF">HYH02_014732</name>
</gene>
<dbReference type="Pfam" id="PF05641">
    <property type="entry name" value="Agenet"/>
    <property type="match status" value="1"/>
</dbReference>
<name>A0A835SKJ3_9CHLO</name>
<feature type="compositionally biased region" description="Basic and acidic residues" evidence="1">
    <location>
        <begin position="691"/>
        <end position="700"/>
    </location>
</feature>
<feature type="region of interest" description="Disordered" evidence="1">
    <location>
        <begin position="228"/>
        <end position="324"/>
    </location>
</feature>
<feature type="compositionally biased region" description="Pro residues" evidence="1">
    <location>
        <begin position="2150"/>
        <end position="2169"/>
    </location>
</feature>
<feature type="compositionally biased region" description="Low complexity" evidence="1">
    <location>
        <begin position="2887"/>
        <end position="2899"/>
    </location>
</feature>
<dbReference type="OrthoDB" id="546900at2759"/>
<evidence type="ECO:0000259" key="2">
    <source>
        <dbReference type="Pfam" id="PF05641"/>
    </source>
</evidence>
<feature type="region of interest" description="Disordered" evidence="1">
    <location>
        <begin position="2051"/>
        <end position="2080"/>
    </location>
</feature>
<feature type="compositionally biased region" description="Gly residues" evidence="1">
    <location>
        <begin position="248"/>
        <end position="263"/>
    </location>
</feature>
<feature type="region of interest" description="Disordered" evidence="1">
    <location>
        <begin position="1567"/>
        <end position="1801"/>
    </location>
</feature>
<feature type="compositionally biased region" description="Low complexity" evidence="1">
    <location>
        <begin position="1580"/>
        <end position="1601"/>
    </location>
</feature>
<feature type="compositionally biased region" description="Acidic residues" evidence="1">
    <location>
        <begin position="1743"/>
        <end position="1783"/>
    </location>
</feature>
<dbReference type="GO" id="GO:0000127">
    <property type="term" value="C:transcription factor TFIIIC complex"/>
    <property type="evidence" value="ECO:0007669"/>
    <property type="project" value="InterPro"/>
</dbReference>
<feature type="compositionally biased region" description="Low complexity" evidence="1">
    <location>
        <begin position="1938"/>
        <end position="1951"/>
    </location>
</feature>
<dbReference type="Proteomes" id="UP000613740">
    <property type="component" value="Unassembled WGS sequence"/>
</dbReference>
<evidence type="ECO:0000313" key="5">
    <source>
        <dbReference type="Proteomes" id="UP000613740"/>
    </source>
</evidence>
<feature type="region of interest" description="Disordered" evidence="1">
    <location>
        <begin position="1212"/>
        <end position="1303"/>
    </location>
</feature>
<feature type="region of interest" description="Disordered" evidence="1">
    <location>
        <begin position="3023"/>
        <end position="3086"/>
    </location>
</feature>
<evidence type="ECO:0000259" key="3">
    <source>
        <dbReference type="Pfam" id="PF12657"/>
    </source>
</evidence>
<feature type="region of interest" description="Disordered" evidence="1">
    <location>
        <begin position="1379"/>
        <end position="1480"/>
    </location>
</feature>
<feature type="region of interest" description="Disordered" evidence="1">
    <location>
        <begin position="2380"/>
        <end position="2403"/>
    </location>
</feature>
<reference evidence="4" key="1">
    <citation type="journal article" date="2020" name="bioRxiv">
        <title>Comparative genomics of Chlamydomonas.</title>
        <authorList>
            <person name="Craig R.J."/>
            <person name="Hasan A.R."/>
            <person name="Ness R.W."/>
            <person name="Keightley P.D."/>
        </authorList>
    </citation>
    <scope>NUCLEOTIDE SEQUENCE</scope>
    <source>
        <strain evidence="4">CCAP 11/173</strain>
    </source>
</reference>
<comment type="caution">
    <text evidence="4">The sequence shown here is derived from an EMBL/GenBank/DDBJ whole genome shotgun (WGS) entry which is preliminary data.</text>
</comment>
<protein>
    <submittedName>
        <fullName evidence="4">Uncharacterized protein</fullName>
    </submittedName>
</protein>
<keyword evidence="5" id="KW-1185">Reference proteome</keyword>
<feature type="compositionally biased region" description="Low complexity" evidence="1">
    <location>
        <begin position="198"/>
        <end position="211"/>
    </location>
</feature>
<feature type="compositionally biased region" description="Low complexity" evidence="1">
    <location>
        <begin position="3040"/>
        <end position="3051"/>
    </location>
</feature>
<feature type="compositionally biased region" description="Low complexity" evidence="1">
    <location>
        <begin position="1233"/>
        <end position="1251"/>
    </location>
</feature>